<feature type="non-terminal residue" evidence="1">
    <location>
        <position position="608"/>
    </location>
</feature>
<comment type="caution">
    <text evidence="1">The sequence shown here is derived from an EMBL/GenBank/DDBJ whole genome shotgun (WGS) entry which is preliminary data.</text>
</comment>
<dbReference type="EMBL" id="BDIP01005601">
    <property type="protein sequence ID" value="GIQ89945.1"/>
    <property type="molecule type" value="Genomic_DNA"/>
</dbReference>
<keyword evidence="2" id="KW-1185">Reference proteome</keyword>
<dbReference type="AlphaFoldDB" id="A0A9K3D7P1"/>
<gene>
    <name evidence="1" type="ORF">KIPB_012566</name>
</gene>
<accession>A0A9K3D7P1</accession>
<evidence type="ECO:0000313" key="1">
    <source>
        <dbReference type="EMBL" id="GIQ89945.1"/>
    </source>
</evidence>
<organism evidence="1 2">
    <name type="scientific">Kipferlia bialata</name>
    <dbReference type="NCBI Taxonomy" id="797122"/>
    <lineage>
        <taxon>Eukaryota</taxon>
        <taxon>Metamonada</taxon>
        <taxon>Carpediemonas-like organisms</taxon>
        <taxon>Kipferlia</taxon>
    </lineage>
</organism>
<evidence type="ECO:0000313" key="2">
    <source>
        <dbReference type="Proteomes" id="UP000265618"/>
    </source>
</evidence>
<name>A0A9K3D7P1_9EUKA</name>
<dbReference type="Proteomes" id="UP000265618">
    <property type="component" value="Unassembled WGS sequence"/>
</dbReference>
<reference evidence="1 2" key="1">
    <citation type="journal article" date="2018" name="PLoS ONE">
        <title>The draft genome of Kipferlia bialata reveals reductive genome evolution in fornicate parasites.</title>
        <authorList>
            <person name="Tanifuji G."/>
            <person name="Takabayashi S."/>
            <person name="Kume K."/>
            <person name="Takagi M."/>
            <person name="Nakayama T."/>
            <person name="Kamikawa R."/>
            <person name="Inagaki Y."/>
            <person name="Hashimoto T."/>
        </authorList>
    </citation>
    <scope>NUCLEOTIDE SEQUENCE [LARGE SCALE GENOMIC DNA]</scope>
    <source>
        <strain evidence="1">NY0173</strain>
    </source>
</reference>
<proteinExistence type="predicted"/>
<sequence>ALRFSGSDVVLGADAGNLVLAGNSMELGHDDSDLTLTRPTSASAGYSTILQGQAGASNTAGGNIEIVAGAAGTDGGAVPSGGSVSIDGGAATSASDAGSVVIGGETSTFDVKIGRDTGGSAAGTTFVRGVLDVSTVTGSGDITLNADDATVVEGILTINAVPTVTSSTLYLSSTAASTITTIDRDDVGTDADDMTVRAMGSSVNGVGGTLNLLGGSSDSAQSGGVLIDAGTTSTGTYGVVTIGSADSTVSVLADTEFDRAVAITDTLTADRVDSNKLYNQAGTRAMVEHETDRVVIADSNYSSVHLNTDSLTLGVTGADYVISRPEAPTGVGAQSTTLQGMETDTGAGGDLYLTSGVGATGGDVIISTGSNGGTINIGDTTAAPALVHIGPDTQIDGSLTVTELVSDVTLGTALGTSSTTTTEGKLVVGTDIAFAATGDILMQPTAGATGAQPSLTLAAHPVSGAQGGKLVLQSGSSDSTNAGDVEIDTGSFSTDDTAQVRIGANFASGVTITPDTTIEGTLDVATISHGAGIDLTTTFGSVVQVTELQVDPAAGSGIIKPSAGNDLVIRAPSQSLNLEDVSAVDGTDIVVTGTTSALVTAATTGITA</sequence>
<protein>
    <submittedName>
        <fullName evidence="1">Uncharacterized protein</fullName>
    </submittedName>
</protein>
<feature type="non-terminal residue" evidence="1">
    <location>
        <position position="1"/>
    </location>
</feature>